<gene>
    <name evidence="7" type="ORF">I6U48_17645</name>
</gene>
<keyword evidence="8" id="KW-1185">Reference proteome</keyword>
<accession>A0A949TSU3</accession>
<evidence type="ECO:0000256" key="1">
    <source>
        <dbReference type="ARBA" id="ARBA00001947"/>
    </source>
</evidence>
<protein>
    <recommendedName>
        <fullName evidence="6">DAPG hydrolase PhiG domain-containing protein</fullName>
    </recommendedName>
</protein>
<reference evidence="7" key="1">
    <citation type="submission" date="2020-12" db="EMBL/GenBank/DDBJ databases">
        <title>Clostridium thailandense sp. nov., a novel acetogenic bacterium isolated from peat land soil in Thailand.</title>
        <authorList>
            <person name="Chaikitkaew S."/>
            <person name="Birkeland N.K."/>
        </authorList>
    </citation>
    <scope>NUCLEOTIDE SEQUENCE</scope>
    <source>
        <strain evidence="7">PL3</strain>
    </source>
</reference>
<evidence type="ECO:0000256" key="3">
    <source>
        <dbReference type="ARBA" id="ARBA00022801"/>
    </source>
</evidence>
<feature type="domain" description="DAPG hydrolase PhiG" evidence="6">
    <location>
        <begin position="49"/>
        <end position="80"/>
    </location>
</feature>
<organism evidence="7 8">
    <name type="scientific">Clostridium thailandense</name>
    <dbReference type="NCBI Taxonomy" id="2794346"/>
    <lineage>
        <taxon>Bacteria</taxon>
        <taxon>Bacillati</taxon>
        <taxon>Bacillota</taxon>
        <taxon>Clostridia</taxon>
        <taxon>Eubacteriales</taxon>
        <taxon>Clostridiaceae</taxon>
        <taxon>Clostridium</taxon>
    </lineage>
</organism>
<comment type="caution">
    <text evidence="7">The sequence shown here is derived from an EMBL/GenBank/DDBJ whole genome shotgun (WGS) entry which is preliminary data.</text>
</comment>
<evidence type="ECO:0000256" key="4">
    <source>
        <dbReference type="ARBA" id="ARBA00022833"/>
    </source>
</evidence>
<keyword evidence="3" id="KW-0378">Hydrolase</keyword>
<dbReference type="InterPro" id="IPR041526">
    <property type="entry name" value="DAPG_hydrolase"/>
</dbReference>
<dbReference type="EMBL" id="JAEEGC010000096">
    <property type="protein sequence ID" value="MBV7274722.1"/>
    <property type="molecule type" value="Genomic_DNA"/>
</dbReference>
<dbReference type="GO" id="GO:0016787">
    <property type="term" value="F:hydrolase activity"/>
    <property type="evidence" value="ECO:0007669"/>
    <property type="project" value="UniProtKB-KW"/>
</dbReference>
<evidence type="ECO:0000313" key="8">
    <source>
        <dbReference type="Proteomes" id="UP000694308"/>
    </source>
</evidence>
<dbReference type="AlphaFoldDB" id="A0A949TSU3"/>
<sequence length="82" mass="9256">MKDLRKELTIEEEQKPYAKYFHQSIAAPNSQLMKILKQGQMNPANTLMLENINDLLNDGYGEVETGYCVLPNGSGYVAELSF</sequence>
<comment type="similarity">
    <text evidence="5">Belongs to the DAPG/phloretin hydrolase family.</text>
</comment>
<comment type="cofactor">
    <cofactor evidence="1">
        <name>Zn(2+)</name>
        <dbReference type="ChEBI" id="CHEBI:29105"/>
    </cofactor>
</comment>
<evidence type="ECO:0000256" key="2">
    <source>
        <dbReference type="ARBA" id="ARBA00022723"/>
    </source>
</evidence>
<keyword evidence="4" id="KW-0862">Zinc</keyword>
<evidence type="ECO:0000313" key="7">
    <source>
        <dbReference type="EMBL" id="MBV7274722.1"/>
    </source>
</evidence>
<dbReference type="Pfam" id="PF18089">
    <property type="entry name" value="DAPG_hydrolase"/>
    <property type="match status" value="1"/>
</dbReference>
<keyword evidence="2" id="KW-0479">Metal-binding</keyword>
<proteinExistence type="inferred from homology"/>
<evidence type="ECO:0000256" key="5">
    <source>
        <dbReference type="ARBA" id="ARBA00023459"/>
    </source>
</evidence>
<dbReference type="GO" id="GO:0046872">
    <property type="term" value="F:metal ion binding"/>
    <property type="evidence" value="ECO:0007669"/>
    <property type="project" value="UniProtKB-KW"/>
</dbReference>
<evidence type="ECO:0000259" key="6">
    <source>
        <dbReference type="Pfam" id="PF18089"/>
    </source>
</evidence>
<dbReference type="Proteomes" id="UP000694308">
    <property type="component" value="Unassembled WGS sequence"/>
</dbReference>
<name>A0A949TSU3_9CLOT</name>